<proteinExistence type="predicted"/>
<feature type="compositionally biased region" description="Low complexity" evidence="1">
    <location>
        <begin position="105"/>
        <end position="128"/>
    </location>
</feature>
<organism evidence="3 4">
    <name type="scientific">Solihabitans fulvus</name>
    <dbReference type="NCBI Taxonomy" id="1892852"/>
    <lineage>
        <taxon>Bacteria</taxon>
        <taxon>Bacillati</taxon>
        <taxon>Actinomycetota</taxon>
        <taxon>Actinomycetes</taxon>
        <taxon>Pseudonocardiales</taxon>
        <taxon>Pseudonocardiaceae</taxon>
        <taxon>Solihabitans</taxon>
    </lineage>
</organism>
<feature type="compositionally biased region" description="Pro residues" evidence="1">
    <location>
        <begin position="92"/>
        <end position="104"/>
    </location>
</feature>
<keyword evidence="2" id="KW-1133">Transmembrane helix</keyword>
<dbReference type="EMBL" id="VUOB01000015">
    <property type="protein sequence ID" value="KAA2263697.1"/>
    <property type="molecule type" value="Genomic_DNA"/>
</dbReference>
<reference evidence="3 4" key="2">
    <citation type="submission" date="2019-09" db="EMBL/GenBank/DDBJ databases">
        <authorList>
            <person name="Jin C."/>
        </authorList>
    </citation>
    <scope>NUCLEOTIDE SEQUENCE [LARGE SCALE GENOMIC DNA]</scope>
    <source>
        <strain evidence="3 4">AN110305</strain>
    </source>
</reference>
<evidence type="ECO:0000256" key="2">
    <source>
        <dbReference type="SAM" id="Phobius"/>
    </source>
</evidence>
<evidence type="ECO:0008006" key="5">
    <source>
        <dbReference type="Google" id="ProtNLM"/>
    </source>
</evidence>
<dbReference type="AlphaFoldDB" id="A0A5B2XIP5"/>
<comment type="caution">
    <text evidence="3">The sequence shown here is derived from an EMBL/GenBank/DDBJ whole genome shotgun (WGS) entry which is preliminary data.</text>
</comment>
<feature type="compositionally biased region" description="Polar residues" evidence="1">
    <location>
        <begin position="145"/>
        <end position="155"/>
    </location>
</feature>
<dbReference type="Proteomes" id="UP000323454">
    <property type="component" value="Unassembled WGS sequence"/>
</dbReference>
<feature type="region of interest" description="Disordered" evidence="1">
    <location>
        <begin position="200"/>
        <end position="241"/>
    </location>
</feature>
<keyword evidence="2" id="KW-0812">Transmembrane</keyword>
<reference evidence="3 4" key="1">
    <citation type="submission" date="2019-09" db="EMBL/GenBank/DDBJ databases">
        <title>Goodfellowia gen. nov., a new genus of the Pseudonocardineae related to Actinoalloteichus, containing Goodfellowia coeruleoviolacea gen. nov., comb. nov. gen. nov., comb. nov.</title>
        <authorList>
            <person name="Labeda D."/>
        </authorList>
    </citation>
    <scope>NUCLEOTIDE SEQUENCE [LARGE SCALE GENOMIC DNA]</scope>
    <source>
        <strain evidence="3 4">AN110305</strain>
    </source>
</reference>
<keyword evidence="4" id="KW-1185">Reference proteome</keyword>
<feature type="region of interest" description="Disordered" evidence="1">
    <location>
        <begin position="35"/>
        <end position="167"/>
    </location>
</feature>
<feature type="compositionally biased region" description="Polar residues" evidence="1">
    <location>
        <begin position="54"/>
        <end position="86"/>
    </location>
</feature>
<sequence>MAWQDELKALDDSLASGSISGDQYRVLRDDVLARASGGAPAAPPPAGGAPARWESSNPANATPNTGSDADRTQVVSRQSEAEQTMVVSGVPTFPPRPNQPPQQQPPQQFSQYQQQQPYQQQQQQPQQQGGAPTTPPWGDPAAFQQGMSQWQSQAKQGPEVFAAGGGKKSGKWVGVLVAVIVLALIGGGVWWFGFRQSGTTTAQSSNSSSQSPSSGNNTQGFSADSLPTPQGDASPDNGQHPIDEAKRLKLITANDGKATDQFGVQTMVYKLASKNGLGLAASAFVTKDKDTAKQLAAQLVTNQKQASMVDGDRGDAPASVSVMKIVQPNQVLYRATYTSGAATIRVAASGAGTEQDVAKQFQQYLAKVLQTAPVG</sequence>
<evidence type="ECO:0000313" key="3">
    <source>
        <dbReference type="EMBL" id="KAA2263697.1"/>
    </source>
</evidence>
<evidence type="ECO:0000313" key="4">
    <source>
        <dbReference type="Proteomes" id="UP000323454"/>
    </source>
</evidence>
<dbReference type="RefSeq" id="WP_149849109.1">
    <property type="nucleotide sequence ID" value="NZ_VUOB01000015.1"/>
</dbReference>
<feature type="transmembrane region" description="Helical" evidence="2">
    <location>
        <begin position="172"/>
        <end position="193"/>
    </location>
</feature>
<protein>
    <recommendedName>
        <fullName evidence="5">Flagellar basal body-associated protein FliL</fullName>
    </recommendedName>
</protein>
<feature type="compositionally biased region" description="Low complexity" evidence="1">
    <location>
        <begin position="200"/>
        <end position="220"/>
    </location>
</feature>
<dbReference type="OrthoDB" id="3692386at2"/>
<evidence type="ECO:0000256" key="1">
    <source>
        <dbReference type="SAM" id="MobiDB-lite"/>
    </source>
</evidence>
<gene>
    <name evidence="3" type="ORF">F0L68_09400</name>
</gene>
<name>A0A5B2XIP5_9PSEU</name>
<accession>A0A5B2XIP5</accession>
<keyword evidence="2" id="KW-0472">Membrane</keyword>